<organism evidence="2 3">
    <name type="scientific">Boothiomyces macroporosus</name>
    <dbReference type="NCBI Taxonomy" id="261099"/>
    <lineage>
        <taxon>Eukaryota</taxon>
        <taxon>Fungi</taxon>
        <taxon>Fungi incertae sedis</taxon>
        <taxon>Chytridiomycota</taxon>
        <taxon>Chytridiomycota incertae sedis</taxon>
        <taxon>Chytridiomycetes</taxon>
        <taxon>Rhizophydiales</taxon>
        <taxon>Terramycetaceae</taxon>
        <taxon>Boothiomyces</taxon>
    </lineage>
</organism>
<dbReference type="InterPro" id="IPR015421">
    <property type="entry name" value="PyrdxlP-dep_Trfase_major"/>
</dbReference>
<keyword evidence="3" id="KW-1185">Reference proteome</keyword>
<name>A0AAD5Y380_9FUNG</name>
<sequence length="628" mass="70758">MCPLSTAPQNVTNHSFPMKFQDFLKLAESLSEEERIKQLLPILNADIIGQNMVCASPFGVHKIVYADYFASGKSLRMVEEFIREQVLPYYANTHTESSFTGFATGQYKEFARKVIKSSLNANKEDGHESYIIFCGSGSTLGINKLVHLFRIDGDFWLKNASIEKKQESNILKRLSIRKPKSVVHLKKESVINRPVVFISIQEHHSNILPWKQSGNADVVVINEIDGRLDLHELEQTVRIYQSRPLKIGSFSAGSNVTGILNDVEKISILLHSYDAYAIFDYAGVGAYVPVKMNSDHPLGYKDAVVLSPHKMIGGPGSTGILAVRKGLVEELDKIFGPYTPLQVGGGIVDWVDKDVTVFTKSFETLEEAGTPPIIEAIRCGLVFAIKSAIGDELIEKLEVQHFHEGLKKLLENPNIVILGNTCIDRVPVFSLMFKHPNHKSKFLHHHFISAVLNDVFGIQTRSGCACAGPYLEHLLKTSIGDWSAMRAAVLGTNGSHLELLKPGFVRFSLNYFIPQSEIDFILRAVIWVADHAYKLLSLYMCDIHSNRYVIDTSFKRHYSKRDLFKKPFGIQCEYKTLISEQIFQEAEELLELAGKRARTSAEIRADEFRLTKEFENLGFKLENPFIFK</sequence>
<dbReference type="InterPro" id="IPR015424">
    <property type="entry name" value="PyrdxlP-dep_Trfase"/>
</dbReference>
<accession>A0AAD5Y380</accession>
<dbReference type="EMBL" id="JADGKB010000053">
    <property type="protein sequence ID" value="KAJ3256263.1"/>
    <property type="molecule type" value="Genomic_DNA"/>
</dbReference>
<dbReference type="Pfam" id="PF00266">
    <property type="entry name" value="Aminotran_5"/>
    <property type="match status" value="1"/>
</dbReference>
<comment type="caution">
    <text evidence="2">The sequence shown here is derived from an EMBL/GenBank/DDBJ whole genome shotgun (WGS) entry which is preliminary data.</text>
</comment>
<evidence type="ECO:0000313" key="2">
    <source>
        <dbReference type="EMBL" id="KAJ3256263.1"/>
    </source>
</evidence>
<dbReference type="Proteomes" id="UP001210925">
    <property type="component" value="Unassembled WGS sequence"/>
</dbReference>
<dbReference type="PANTHER" id="PTHR43686">
    <property type="entry name" value="SULFURTRANSFERASE-RELATED"/>
    <property type="match status" value="1"/>
</dbReference>
<dbReference type="PANTHER" id="PTHR43686:SF1">
    <property type="entry name" value="AMINOTRAN_5 DOMAIN-CONTAINING PROTEIN"/>
    <property type="match status" value="1"/>
</dbReference>
<gene>
    <name evidence="2" type="ORF">HK103_005626</name>
</gene>
<feature type="domain" description="Aminotransferase class V" evidence="1">
    <location>
        <begin position="196"/>
        <end position="519"/>
    </location>
</feature>
<dbReference type="InterPro" id="IPR015422">
    <property type="entry name" value="PyrdxlP-dep_Trfase_small"/>
</dbReference>
<reference evidence="2" key="1">
    <citation type="submission" date="2020-05" db="EMBL/GenBank/DDBJ databases">
        <title>Phylogenomic resolution of chytrid fungi.</title>
        <authorList>
            <person name="Stajich J.E."/>
            <person name="Amses K."/>
            <person name="Simmons R."/>
            <person name="Seto K."/>
            <person name="Myers J."/>
            <person name="Bonds A."/>
            <person name="Quandt C.A."/>
            <person name="Barry K."/>
            <person name="Liu P."/>
            <person name="Grigoriev I."/>
            <person name="Longcore J.E."/>
            <person name="James T.Y."/>
        </authorList>
    </citation>
    <scope>NUCLEOTIDE SEQUENCE</scope>
    <source>
        <strain evidence="2">PLAUS21</strain>
    </source>
</reference>
<evidence type="ECO:0000259" key="1">
    <source>
        <dbReference type="Pfam" id="PF00266"/>
    </source>
</evidence>
<evidence type="ECO:0000313" key="3">
    <source>
        <dbReference type="Proteomes" id="UP001210925"/>
    </source>
</evidence>
<dbReference type="SUPFAM" id="SSF53383">
    <property type="entry name" value="PLP-dependent transferases"/>
    <property type="match status" value="1"/>
</dbReference>
<dbReference type="Gene3D" id="3.40.640.10">
    <property type="entry name" value="Type I PLP-dependent aspartate aminotransferase-like (Major domain)"/>
    <property type="match status" value="1"/>
</dbReference>
<proteinExistence type="predicted"/>
<dbReference type="AlphaFoldDB" id="A0AAD5Y380"/>
<dbReference type="InterPro" id="IPR000192">
    <property type="entry name" value="Aminotrans_V_dom"/>
</dbReference>
<protein>
    <recommendedName>
        <fullName evidence="1">Aminotransferase class V domain-containing protein</fullName>
    </recommendedName>
</protein>
<dbReference type="Gene3D" id="3.90.1150.10">
    <property type="entry name" value="Aspartate Aminotransferase, domain 1"/>
    <property type="match status" value="1"/>
</dbReference>